<dbReference type="PROSITE" id="PS50013">
    <property type="entry name" value="CHROMO_2"/>
    <property type="match status" value="1"/>
</dbReference>
<dbReference type="Gene3D" id="2.40.50.40">
    <property type="match status" value="1"/>
</dbReference>
<proteinExistence type="predicted"/>
<dbReference type="InterPro" id="IPR023780">
    <property type="entry name" value="Chromo_domain"/>
</dbReference>
<feature type="domain" description="Chromo" evidence="1">
    <location>
        <begin position="148"/>
        <end position="198"/>
    </location>
</feature>
<protein>
    <recommendedName>
        <fullName evidence="1">Chromo domain-containing protein</fullName>
    </recommendedName>
</protein>
<gene>
    <name evidence="2" type="ORF">O181_037627</name>
</gene>
<keyword evidence="3" id="KW-1185">Reference proteome</keyword>
<dbReference type="SUPFAM" id="SSF54160">
    <property type="entry name" value="Chromo domain-like"/>
    <property type="match status" value="1"/>
</dbReference>
<accession>A0A9Q3DD43</accession>
<dbReference type="Pfam" id="PF00385">
    <property type="entry name" value="Chromo"/>
    <property type="match status" value="1"/>
</dbReference>
<dbReference type="AlphaFoldDB" id="A0A9Q3DD43"/>
<reference evidence="2" key="1">
    <citation type="submission" date="2021-03" db="EMBL/GenBank/DDBJ databases">
        <title>Draft genome sequence of rust myrtle Austropuccinia psidii MF-1, a brazilian biotype.</title>
        <authorList>
            <person name="Quecine M.C."/>
            <person name="Pachon D.M.R."/>
            <person name="Bonatelli M.L."/>
            <person name="Correr F.H."/>
            <person name="Franceschini L.M."/>
            <person name="Leite T.F."/>
            <person name="Margarido G.R.A."/>
            <person name="Almeida C.A."/>
            <person name="Ferrarezi J.A."/>
            <person name="Labate C.A."/>
        </authorList>
    </citation>
    <scope>NUCLEOTIDE SEQUENCE</scope>
    <source>
        <strain evidence="2">MF-1</strain>
    </source>
</reference>
<evidence type="ECO:0000313" key="2">
    <source>
        <dbReference type="EMBL" id="MBW0497912.1"/>
    </source>
</evidence>
<sequence length="212" mass="24937">MYPERGVNFISKNPQNIHQIIKQVAIQESRFFSIKVEILSDLVEKIQKEVWKDKDYKEILKQLARDRLAFKNIITTRPTKNLSERWLGPVEALRKIGSHEYHLMFPQQWKSVHPLFHVSLLETVKQSGIPNINQFPAPPILVEEQEEWEVAQVLDSKLKRDKLRYLVEWKGFSEYPERTTCQPASNLTNSQDLVKYFFSLYPDNPGLNTSRV</sequence>
<dbReference type="Proteomes" id="UP000765509">
    <property type="component" value="Unassembled WGS sequence"/>
</dbReference>
<name>A0A9Q3DD43_9BASI</name>
<dbReference type="InterPro" id="IPR000953">
    <property type="entry name" value="Chromo/chromo_shadow_dom"/>
</dbReference>
<dbReference type="Pfam" id="PF24626">
    <property type="entry name" value="SH3_Tf2-1"/>
    <property type="match status" value="1"/>
</dbReference>
<dbReference type="InterPro" id="IPR056924">
    <property type="entry name" value="SH3_Tf2-1"/>
</dbReference>
<evidence type="ECO:0000259" key="1">
    <source>
        <dbReference type="PROSITE" id="PS50013"/>
    </source>
</evidence>
<dbReference type="InterPro" id="IPR016197">
    <property type="entry name" value="Chromo-like_dom_sf"/>
</dbReference>
<dbReference type="GO" id="GO:0006338">
    <property type="term" value="P:chromatin remodeling"/>
    <property type="evidence" value="ECO:0007669"/>
    <property type="project" value="UniProtKB-ARBA"/>
</dbReference>
<evidence type="ECO:0000313" key="3">
    <source>
        <dbReference type="Proteomes" id="UP000765509"/>
    </source>
</evidence>
<dbReference type="EMBL" id="AVOT02014456">
    <property type="protein sequence ID" value="MBW0497912.1"/>
    <property type="molecule type" value="Genomic_DNA"/>
</dbReference>
<organism evidence="2 3">
    <name type="scientific">Austropuccinia psidii MF-1</name>
    <dbReference type="NCBI Taxonomy" id="1389203"/>
    <lineage>
        <taxon>Eukaryota</taxon>
        <taxon>Fungi</taxon>
        <taxon>Dikarya</taxon>
        <taxon>Basidiomycota</taxon>
        <taxon>Pucciniomycotina</taxon>
        <taxon>Pucciniomycetes</taxon>
        <taxon>Pucciniales</taxon>
        <taxon>Sphaerophragmiaceae</taxon>
        <taxon>Austropuccinia</taxon>
    </lineage>
</organism>
<comment type="caution">
    <text evidence="2">The sequence shown here is derived from an EMBL/GenBank/DDBJ whole genome shotgun (WGS) entry which is preliminary data.</text>
</comment>